<evidence type="ECO:0000259" key="1">
    <source>
        <dbReference type="PROSITE" id="PS51725"/>
    </source>
</evidence>
<dbReference type="InterPro" id="IPR011008">
    <property type="entry name" value="Dimeric_a/b-barrel"/>
</dbReference>
<reference evidence="2 3" key="1">
    <citation type="submission" date="2020-07" db="EMBL/GenBank/DDBJ databases">
        <title>Sequencing the genomes of 1000 actinobacteria strains.</title>
        <authorList>
            <person name="Klenk H.-P."/>
        </authorList>
    </citation>
    <scope>NUCLEOTIDE SEQUENCE [LARGE SCALE GENOMIC DNA]</scope>
    <source>
        <strain evidence="2 3">DSM 103164</strain>
    </source>
</reference>
<feature type="domain" description="ABM" evidence="1">
    <location>
        <begin position="1"/>
        <end position="87"/>
    </location>
</feature>
<gene>
    <name evidence="2" type="ORF">GGQ54_000495</name>
</gene>
<dbReference type="SUPFAM" id="SSF54909">
    <property type="entry name" value="Dimeric alpha+beta barrel"/>
    <property type="match status" value="1"/>
</dbReference>
<proteinExistence type="predicted"/>
<dbReference type="EMBL" id="JACBZS010000001">
    <property type="protein sequence ID" value="NYI69935.1"/>
    <property type="molecule type" value="Genomic_DNA"/>
</dbReference>
<protein>
    <submittedName>
        <fullName evidence="2">Quinol monooxygenase YgiN</fullName>
    </submittedName>
</protein>
<keyword evidence="3" id="KW-1185">Reference proteome</keyword>
<accession>A0A7Z0IJV2</accession>
<organism evidence="2 3">
    <name type="scientific">Naumannella cuiyingiana</name>
    <dbReference type="NCBI Taxonomy" id="1347891"/>
    <lineage>
        <taxon>Bacteria</taxon>
        <taxon>Bacillati</taxon>
        <taxon>Actinomycetota</taxon>
        <taxon>Actinomycetes</taxon>
        <taxon>Propionibacteriales</taxon>
        <taxon>Propionibacteriaceae</taxon>
        <taxon>Naumannella</taxon>
    </lineage>
</organism>
<dbReference type="Pfam" id="PF03992">
    <property type="entry name" value="ABM"/>
    <property type="match status" value="1"/>
</dbReference>
<dbReference type="GO" id="GO:0004497">
    <property type="term" value="F:monooxygenase activity"/>
    <property type="evidence" value="ECO:0007669"/>
    <property type="project" value="UniProtKB-KW"/>
</dbReference>
<dbReference type="InterPro" id="IPR007138">
    <property type="entry name" value="ABM_dom"/>
</dbReference>
<evidence type="ECO:0000313" key="2">
    <source>
        <dbReference type="EMBL" id="NYI69935.1"/>
    </source>
</evidence>
<dbReference type="Gene3D" id="3.30.70.100">
    <property type="match status" value="1"/>
</dbReference>
<dbReference type="PROSITE" id="PS51725">
    <property type="entry name" value="ABM"/>
    <property type="match status" value="1"/>
</dbReference>
<keyword evidence="2" id="KW-0503">Monooxygenase</keyword>
<name>A0A7Z0IJV2_9ACTN</name>
<comment type="caution">
    <text evidence="2">The sequence shown here is derived from an EMBL/GenBank/DDBJ whole genome shotgun (WGS) entry which is preliminary data.</text>
</comment>
<dbReference type="AlphaFoldDB" id="A0A7Z0IJV2"/>
<sequence length="100" mass="11298">MINRFRVPDDREAEFGERMRAAIELLAGKPGCEAVDLVRNLDEPGLWALVGRWRDVGSYRRALNGYDSKMIIVPVLSLAIDEPSAYDEPQRVGENLPRIT</sequence>
<dbReference type="Proteomes" id="UP000527616">
    <property type="component" value="Unassembled WGS sequence"/>
</dbReference>
<evidence type="ECO:0000313" key="3">
    <source>
        <dbReference type="Proteomes" id="UP000527616"/>
    </source>
</evidence>
<dbReference type="RefSeq" id="WP_343045831.1">
    <property type="nucleotide sequence ID" value="NZ_JACBZS010000001.1"/>
</dbReference>
<keyword evidence="2" id="KW-0560">Oxidoreductase</keyword>